<comment type="cofactor">
    <cofactor evidence="2 24">
        <name>Mg(2+)</name>
        <dbReference type="ChEBI" id="CHEBI:18420"/>
    </cofactor>
</comment>
<evidence type="ECO:0000256" key="7">
    <source>
        <dbReference type="ARBA" id="ARBA00022634"/>
    </source>
</evidence>
<dbReference type="Gene3D" id="3.40.50.10190">
    <property type="entry name" value="BRCT domain"/>
    <property type="match status" value="1"/>
</dbReference>
<evidence type="ECO:0000256" key="10">
    <source>
        <dbReference type="ARBA" id="ARBA00022705"/>
    </source>
</evidence>
<evidence type="ECO:0000256" key="9">
    <source>
        <dbReference type="ARBA" id="ARBA00022695"/>
    </source>
</evidence>
<dbReference type="FunFam" id="3.40.50.10190:FF:000031">
    <property type="entry name" value="DNA polymerase"/>
    <property type="match status" value="1"/>
</dbReference>
<dbReference type="Gene3D" id="3.30.210.10">
    <property type="entry name" value="DNA polymerase, thumb domain"/>
    <property type="match status" value="1"/>
</dbReference>
<dbReference type="GO" id="GO:0003677">
    <property type="term" value="F:DNA binding"/>
    <property type="evidence" value="ECO:0007669"/>
    <property type="project" value="UniProtKB-UniRule"/>
</dbReference>
<comment type="subcellular location">
    <subcellularLocation>
        <location evidence="3 23">Nucleus</location>
    </subcellularLocation>
</comment>
<dbReference type="FunFam" id="1.10.150.20:FF:000010">
    <property type="entry name" value="DNA polymerase lambda"/>
    <property type="match status" value="1"/>
</dbReference>
<evidence type="ECO:0000256" key="3">
    <source>
        <dbReference type="ARBA" id="ARBA00004123"/>
    </source>
</evidence>
<keyword evidence="11 23" id="KW-0479">Metal-binding</keyword>
<dbReference type="Gene3D" id="3.30.460.10">
    <property type="entry name" value="Beta Polymerase, domain 2"/>
    <property type="match status" value="1"/>
</dbReference>
<dbReference type="SUPFAM" id="SSF52113">
    <property type="entry name" value="BRCT domain"/>
    <property type="match status" value="1"/>
</dbReference>
<dbReference type="SUPFAM" id="SSF81301">
    <property type="entry name" value="Nucleotidyltransferase"/>
    <property type="match status" value="1"/>
</dbReference>
<evidence type="ECO:0000256" key="20">
    <source>
        <dbReference type="ARBA" id="ARBA00049244"/>
    </source>
</evidence>
<dbReference type="GO" id="GO:0006260">
    <property type="term" value="P:DNA replication"/>
    <property type="evidence" value="ECO:0007669"/>
    <property type="project" value="UniProtKB-KW"/>
</dbReference>
<organism evidence="28 29">
    <name type="scientific">Phrynocephalus forsythii</name>
    <dbReference type="NCBI Taxonomy" id="171643"/>
    <lineage>
        <taxon>Eukaryota</taxon>
        <taxon>Metazoa</taxon>
        <taxon>Chordata</taxon>
        <taxon>Craniata</taxon>
        <taxon>Vertebrata</taxon>
        <taxon>Euteleostomi</taxon>
        <taxon>Lepidosauria</taxon>
        <taxon>Squamata</taxon>
        <taxon>Bifurcata</taxon>
        <taxon>Unidentata</taxon>
        <taxon>Episquamata</taxon>
        <taxon>Toxicofera</taxon>
        <taxon>Iguania</taxon>
        <taxon>Acrodonta</taxon>
        <taxon>Agamidae</taxon>
        <taxon>Agaminae</taxon>
        <taxon>Phrynocephalus</taxon>
    </lineage>
</organism>
<dbReference type="GO" id="GO:0003887">
    <property type="term" value="F:DNA-directed DNA polymerase activity"/>
    <property type="evidence" value="ECO:0007669"/>
    <property type="project" value="UniProtKB-UniRule"/>
</dbReference>
<dbReference type="EC" id="2.7.7.7" evidence="5"/>
<dbReference type="Pfam" id="PF10391">
    <property type="entry name" value="DNA_pol_lambd_f"/>
    <property type="match status" value="1"/>
</dbReference>
<evidence type="ECO:0000256" key="23">
    <source>
        <dbReference type="PIRNR" id="PIRNR000817"/>
    </source>
</evidence>
<dbReference type="SUPFAM" id="SSF81585">
    <property type="entry name" value="PsbU/PolX domain-like"/>
    <property type="match status" value="1"/>
</dbReference>
<evidence type="ECO:0000256" key="6">
    <source>
        <dbReference type="ARBA" id="ARBA00016513"/>
    </source>
</evidence>
<dbReference type="InterPro" id="IPR002054">
    <property type="entry name" value="DNA-dir_DNA_pol_X"/>
</dbReference>
<feature type="binding site" evidence="24">
    <location>
        <position position="431"/>
    </location>
    <ligand>
        <name>Mg(2+)</name>
        <dbReference type="ChEBI" id="CHEBI:18420"/>
    </ligand>
</feature>
<dbReference type="SUPFAM" id="SSF47802">
    <property type="entry name" value="DNA polymerase beta, N-terminal domain-like"/>
    <property type="match status" value="1"/>
</dbReference>
<proteinExistence type="inferred from homology"/>
<evidence type="ECO:0000256" key="19">
    <source>
        <dbReference type="ARBA" id="ARBA00023242"/>
    </source>
</evidence>
<comment type="similarity">
    <text evidence="4 23">Belongs to the DNA polymerase type-X family.</text>
</comment>
<dbReference type="GO" id="GO:0006303">
    <property type="term" value="P:double-strand break repair via nonhomologous end joining"/>
    <property type="evidence" value="ECO:0007669"/>
    <property type="project" value="TreeGrafter"/>
</dbReference>
<dbReference type="FunFam" id="3.30.210.10:FF:000001">
    <property type="entry name" value="DNA polymerase lambda"/>
    <property type="match status" value="1"/>
</dbReference>
<evidence type="ECO:0000256" key="13">
    <source>
        <dbReference type="ARBA" id="ARBA00022842"/>
    </source>
</evidence>
<evidence type="ECO:0000256" key="12">
    <source>
        <dbReference type="ARBA" id="ARBA00022763"/>
    </source>
</evidence>
<dbReference type="PRINTS" id="PR00869">
    <property type="entry name" value="DNAPOLX"/>
</dbReference>
<dbReference type="InterPro" id="IPR010996">
    <property type="entry name" value="HHH_MUS81"/>
</dbReference>
<feature type="region of interest" description="Disordered" evidence="26">
    <location>
        <begin position="157"/>
        <end position="186"/>
    </location>
</feature>
<evidence type="ECO:0000256" key="11">
    <source>
        <dbReference type="ARBA" id="ARBA00022723"/>
    </source>
</evidence>
<dbReference type="PANTHER" id="PTHR11276:SF28">
    <property type="entry name" value="DNA POLYMERASE LAMBDA"/>
    <property type="match status" value="1"/>
</dbReference>
<accession>A0A9Q0XS98</accession>
<dbReference type="OrthoDB" id="205514at2759"/>
<evidence type="ECO:0000256" key="14">
    <source>
        <dbReference type="ARBA" id="ARBA00022932"/>
    </source>
</evidence>
<evidence type="ECO:0000256" key="1">
    <source>
        <dbReference type="ARBA" id="ARBA00001936"/>
    </source>
</evidence>
<comment type="subunit">
    <text evidence="22">Interacts with PCNA. Interacts with PAXX; promoting POLL recruitment to double-strand breaks (DSBs) and stimulation of the end-filling activity of POLL. Interacts with XRCC4; promoting POLL recruitment to double-strand breaks (DSBs) and stimulation of the end-filling activity of POLL. Interacts with NHEJ1/XLF; promoting POLL recruitment to double-strand breaks (DSBs) and stimulation of the end-filling activity of POLL.</text>
</comment>
<evidence type="ECO:0000256" key="24">
    <source>
        <dbReference type="PIRSR" id="PIRSR000817-1"/>
    </source>
</evidence>
<keyword evidence="19 23" id="KW-0539">Nucleus</keyword>
<dbReference type="InterPro" id="IPR037160">
    <property type="entry name" value="DNA_Pol_thumb_sf"/>
</dbReference>
<dbReference type="InterPro" id="IPR001357">
    <property type="entry name" value="BRCT_dom"/>
</dbReference>
<keyword evidence="9 23" id="KW-0548">Nucleotidyltransferase</keyword>
<dbReference type="CDD" id="cd00141">
    <property type="entry name" value="NT_POLXc"/>
    <property type="match status" value="1"/>
</dbReference>
<evidence type="ECO:0000256" key="17">
    <source>
        <dbReference type="ARBA" id="ARBA00023211"/>
    </source>
</evidence>
<dbReference type="GO" id="GO:0046872">
    <property type="term" value="F:metal ion binding"/>
    <property type="evidence" value="ECO:0007669"/>
    <property type="project" value="UniProtKB-UniRule"/>
</dbReference>
<sequence>MEPQGIVKAFPKRKKMRDDSQKTVPPKVMKGEARDKKAGWLEPITAYILQAGLGQARAEIFRKQIIQNGGSVCTQVSPDVTHVLVDEGMDCDRAFRILKLSKLPHGLQLVKASWMSLCISSQRILDTTGYSLFIPERYLDASNVSKRQSQYMHEEKVQLQKRSPNTELEAESQIGTISPSPAGNSLGQQEAKEVCLWISDGEESEGEEPAVTPGELEALRSGQDLNALTGRSSVVPPSGKWVCAQSSESKKRNHNQCLTEKLGLLEKAYSVQGDKWRALGYSKAINALKSYHKPVTSYQEACKIPGIGKKMAEKIMEILESGHLRKLDHINDNVSVLETFCNIWGAGVKTAQMWYQQGFRNLDDIRTKASLTNQQAIGLKYYEDFLDRMPREEAAEIEQTVKEAAHSIQPGLVCVACGSYRRGKATCGDVDVLVTHPDGHSHQGVFRKLLDALRKRGFLTDDLVSQEDNGNQKKYLGVCCLPGPERRHRRLDIIVVPYNEFACALLYFTGSAHFNRSMRALAKTKGMSLSEHALSNGVVRGSGGLKVVPGLALSTPTERDVFMHLGLPYREPHERDW</sequence>
<feature type="active site" description="Nucleophile; Schiff-base intermediate with DNA; for 5'-dRP lyase activity" evidence="25">
    <location>
        <position position="314"/>
    </location>
</feature>
<evidence type="ECO:0000256" key="26">
    <source>
        <dbReference type="SAM" id="MobiDB-lite"/>
    </source>
</evidence>
<dbReference type="AlphaFoldDB" id="A0A9Q0XS98"/>
<dbReference type="Pfam" id="PF14792">
    <property type="entry name" value="DNA_pol_B_palm"/>
    <property type="match status" value="1"/>
</dbReference>
<dbReference type="PROSITE" id="PS00522">
    <property type="entry name" value="DNA_POLYMERASE_X"/>
    <property type="match status" value="1"/>
</dbReference>
<keyword evidence="17" id="KW-0464">Manganese</keyword>
<comment type="catalytic activity">
    <reaction evidence="20">
        <text>DNA(n) + a 2'-deoxyribonucleoside 5'-triphosphate = DNA(n+1) + diphosphate</text>
        <dbReference type="Rhea" id="RHEA:22508"/>
        <dbReference type="Rhea" id="RHEA-COMP:17339"/>
        <dbReference type="Rhea" id="RHEA-COMP:17340"/>
        <dbReference type="ChEBI" id="CHEBI:33019"/>
        <dbReference type="ChEBI" id="CHEBI:61560"/>
        <dbReference type="ChEBI" id="CHEBI:173112"/>
        <dbReference type="EC" id="2.7.7.7"/>
    </reaction>
</comment>
<evidence type="ECO:0000256" key="21">
    <source>
        <dbReference type="ARBA" id="ARBA00054974"/>
    </source>
</evidence>
<keyword evidence="15" id="KW-0238">DNA-binding</keyword>
<feature type="domain" description="BRCT" evidence="27">
    <location>
        <begin position="36"/>
        <end position="132"/>
    </location>
</feature>
<dbReference type="GO" id="GO:0016829">
    <property type="term" value="F:lyase activity"/>
    <property type="evidence" value="ECO:0007669"/>
    <property type="project" value="UniProtKB-KW"/>
</dbReference>
<evidence type="ECO:0000313" key="29">
    <source>
        <dbReference type="Proteomes" id="UP001142489"/>
    </source>
</evidence>
<dbReference type="InterPro" id="IPR028207">
    <property type="entry name" value="DNA_pol_B_palm_palm"/>
</dbReference>
<evidence type="ECO:0000313" key="28">
    <source>
        <dbReference type="EMBL" id="KAJ7325128.1"/>
    </source>
</evidence>
<dbReference type="Gene3D" id="1.10.150.20">
    <property type="entry name" value="5' to 3' exonuclease, C-terminal subdomain"/>
    <property type="match status" value="1"/>
</dbReference>
<evidence type="ECO:0000256" key="4">
    <source>
        <dbReference type="ARBA" id="ARBA00008323"/>
    </source>
</evidence>
<dbReference type="InterPro" id="IPR036420">
    <property type="entry name" value="BRCT_dom_sf"/>
</dbReference>
<dbReference type="InterPro" id="IPR043519">
    <property type="entry name" value="NT_sf"/>
</dbReference>
<evidence type="ECO:0000256" key="8">
    <source>
        <dbReference type="ARBA" id="ARBA00022679"/>
    </source>
</evidence>
<keyword evidence="18" id="KW-0456">Lyase</keyword>
<name>A0A9Q0XS98_9SAUR</name>
<dbReference type="PROSITE" id="PS50172">
    <property type="entry name" value="BRCT"/>
    <property type="match status" value="1"/>
</dbReference>
<dbReference type="FunFam" id="1.10.150.110:FF:000004">
    <property type="entry name" value="DNA polymerase lambda"/>
    <property type="match status" value="1"/>
</dbReference>
<dbReference type="PRINTS" id="PR00870">
    <property type="entry name" value="DNAPOLXBETA"/>
</dbReference>
<dbReference type="InterPro" id="IPR022312">
    <property type="entry name" value="DNA_pol_X"/>
</dbReference>
<dbReference type="InterPro" id="IPR018944">
    <property type="entry name" value="DNA_pol_lambd_fingers_domain"/>
</dbReference>
<evidence type="ECO:0000256" key="16">
    <source>
        <dbReference type="ARBA" id="ARBA00023204"/>
    </source>
</evidence>
<feature type="region of interest" description="Disordered" evidence="26">
    <location>
        <begin position="1"/>
        <end position="31"/>
    </location>
</feature>
<dbReference type="Pfam" id="PF14716">
    <property type="entry name" value="HHH_8"/>
    <property type="match status" value="1"/>
</dbReference>
<keyword evidence="16" id="KW-0234">DNA repair</keyword>
<dbReference type="Pfam" id="PF14791">
    <property type="entry name" value="DNA_pol_B_thumb"/>
    <property type="match status" value="1"/>
</dbReference>
<keyword evidence="7" id="KW-0237">DNA synthesis</keyword>
<keyword evidence="8 23" id="KW-0808">Transferase</keyword>
<dbReference type="PIRSF" id="PIRSF000817">
    <property type="entry name" value="DNA_NT"/>
    <property type="match status" value="1"/>
</dbReference>
<dbReference type="InterPro" id="IPR002008">
    <property type="entry name" value="DNA_pol_X_beta-like"/>
</dbReference>
<evidence type="ECO:0000256" key="2">
    <source>
        <dbReference type="ARBA" id="ARBA00001946"/>
    </source>
</evidence>
<evidence type="ECO:0000256" key="18">
    <source>
        <dbReference type="ARBA" id="ARBA00023239"/>
    </source>
</evidence>
<evidence type="ECO:0000256" key="15">
    <source>
        <dbReference type="ARBA" id="ARBA00023125"/>
    </source>
</evidence>
<feature type="compositionally biased region" description="Polar residues" evidence="26">
    <location>
        <begin position="173"/>
        <end position="186"/>
    </location>
</feature>
<comment type="function">
    <text evidence="21">DNA polymerase that functions in several pathways of DNA repair. Involved in base excision repair (BER) responsible for repair of lesions that give rise to abasic (AP) sites in DNA. Also contributes to DNA double-strand break repair by non-homologous end joining and homologous recombination. Has both template-dependent and template-independent (terminal transferase) DNA polymerase activities. Also has a 5'-deoxyribose-5-phosphate lyase (dRP lyase) activity.</text>
</comment>
<feature type="binding site" evidence="24">
    <location>
        <position position="492"/>
    </location>
    <ligand>
        <name>Mg(2+)</name>
        <dbReference type="ChEBI" id="CHEBI:18420"/>
    </ligand>
</feature>
<keyword evidence="14" id="KW-0239">DNA-directed DNA polymerase</keyword>
<dbReference type="InterPro" id="IPR027421">
    <property type="entry name" value="DNA_pol_lamdba_lyase_dom_sf"/>
</dbReference>
<keyword evidence="13 23" id="KW-0460">Magnesium</keyword>
<dbReference type="Proteomes" id="UP001142489">
    <property type="component" value="Unassembled WGS sequence"/>
</dbReference>
<dbReference type="GO" id="GO:0005634">
    <property type="term" value="C:nucleus"/>
    <property type="evidence" value="ECO:0007669"/>
    <property type="project" value="UniProtKB-SubCell"/>
</dbReference>
<evidence type="ECO:0000259" key="27">
    <source>
        <dbReference type="PROSITE" id="PS50172"/>
    </source>
</evidence>
<keyword evidence="10" id="KW-0235">DNA replication</keyword>
<dbReference type="InterPro" id="IPR019843">
    <property type="entry name" value="DNA_pol-X_BS"/>
</dbReference>
<dbReference type="PANTHER" id="PTHR11276">
    <property type="entry name" value="DNA POLYMERASE TYPE-X FAMILY MEMBER"/>
    <property type="match status" value="1"/>
</dbReference>
<reference evidence="28" key="1">
    <citation type="journal article" date="2023" name="DNA Res.">
        <title>Chromosome-level genome assembly of Phrynocephalus forsythii using third-generation DNA sequencing and Hi-C analysis.</title>
        <authorList>
            <person name="Qi Y."/>
            <person name="Zhao W."/>
            <person name="Zhao Y."/>
            <person name="Niu C."/>
            <person name="Cao S."/>
            <person name="Zhang Y."/>
        </authorList>
    </citation>
    <scope>NUCLEOTIDE SEQUENCE</scope>
    <source>
        <tissue evidence="28">Muscle</tissue>
    </source>
</reference>
<dbReference type="InterPro" id="IPR001726">
    <property type="entry name" value="TdT/Mu"/>
</dbReference>
<feature type="binding site" evidence="24">
    <location>
        <position position="429"/>
    </location>
    <ligand>
        <name>Mg(2+)</name>
        <dbReference type="ChEBI" id="CHEBI:18420"/>
    </ligand>
</feature>
<comment type="caution">
    <text evidence="28">The sequence shown here is derived from an EMBL/GenBank/DDBJ whole genome shotgun (WGS) entry which is preliminary data.</text>
</comment>
<evidence type="ECO:0000256" key="22">
    <source>
        <dbReference type="ARBA" id="ARBA00061803"/>
    </source>
</evidence>
<dbReference type="EMBL" id="JAPFRF010000008">
    <property type="protein sequence ID" value="KAJ7325128.1"/>
    <property type="molecule type" value="Genomic_DNA"/>
</dbReference>
<dbReference type="Gene3D" id="1.10.150.110">
    <property type="entry name" value="DNA polymerase beta, N-terminal domain-like"/>
    <property type="match status" value="1"/>
</dbReference>
<dbReference type="InterPro" id="IPR029398">
    <property type="entry name" value="PolB_thumb"/>
</dbReference>
<protein>
    <recommendedName>
        <fullName evidence="6">DNA polymerase lambda</fullName>
        <ecNumber evidence="5">2.7.7.7</ecNumber>
    </recommendedName>
</protein>
<evidence type="ECO:0000256" key="5">
    <source>
        <dbReference type="ARBA" id="ARBA00012417"/>
    </source>
</evidence>
<keyword evidence="29" id="KW-1185">Reference proteome</keyword>
<dbReference type="SMART" id="SM00483">
    <property type="entry name" value="POLXc"/>
    <property type="match status" value="1"/>
</dbReference>
<dbReference type="FunFam" id="3.30.460.10:FF:000020">
    <property type="entry name" value="DNA polymerase lambda"/>
    <property type="match status" value="1"/>
</dbReference>
<gene>
    <name evidence="28" type="ORF">JRQ81_018148</name>
</gene>
<keyword evidence="12" id="KW-0227">DNA damage</keyword>
<comment type="cofactor">
    <cofactor evidence="1">
        <name>Mn(2+)</name>
        <dbReference type="ChEBI" id="CHEBI:29035"/>
    </cofactor>
</comment>
<evidence type="ECO:0000256" key="25">
    <source>
        <dbReference type="PIRSR" id="PIRSR622312-50"/>
    </source>
</evidence>